<dbReference type="Proteomes" id="UP000024635">
    <property type="component" value="Unassembled WGS sequence"/>
</dbReference>
<accession>A0A016UMX2</accession>
<sequence length="126" mass="13583">MSNFEKRKRREIIQKVAGSLPGLPEGDRGGRRAVNPVHCIAGSSEQKLRLTLDLRRSGTSDRDGLQSAALPLSHLGYFLCRCLLDKFSGSVVISSAAGWPGSIIFAKVGNRAGSELGCMDAWSRPL</sequence>
<protein>
    <submittedName>
        <fullName evidence="1">Uncharacterized protein</fullName>
    </submittedName>
</protein>
<name>A0A016UMX2_9BILA</name>
<evidence type="ECO:0000313" key="2">
    <source>
        <dbReference type="Proteomes" id="UP000024635"/>
    </source>
</evidence>
<organism evidence="1 2">
    <name type="scientific">Ancylostoma ceylanicum</name>
    <dbReference type="NCBI Taxonomy" id="53326"/>
    <lineage>
        <taxon>Eukaryota</taxon>
        <taxon>Metazoa</taxon>
        <taxon>Ecdysozoa</taxon>
        <taxon>Nematoda</taxon>
        <taxon>Chromadorea</taxon>
        <taxon>Rhabditida</taxon>
        <taxon>Rhabditina</taxon>
        <taxon>Rhabditomorpha</taxon>
        <taxon>Strongyloidea</taxon>
        <taxon>Ancylostomatidae</taxon>
        <taxon>Ancylostomatinae</taxon>
        <taxon>Ancylostoma</taxon>
    </lineage>
</organism>
<keyword evidence="2" id="KW-1185">Reference proteome</keyword>
<reference evidence="2" key="1">
    <citation type="journal article" date="2015" name="Nat. Genet.">
        <title>The genome and transcriptome of the zoonotic hookworm Ancylostoma ceylanicum identify infection-specific gene families.</title>
        <authorList>
            <person name="Schwarz E.M."/>
            <person name="Hu Y."/>
            <person name="Antoshechkin I."/>
            <person name="Miller M.M."/>
            <person name="Sternberg P.W."/>
            <person name="Aroian R.V."/>
        </authorList>
    </citation>
    <scope>NUCLEOTIDE SEQUENCE</scope>
    <source>
        <strain evidence="2">HY135</strain>
    </source>
</reference>
<dbReference type="AlphaFoldDB" id="A0A016UMX2"/>
<dbReference type="EMBL" id="JARK01001368">
    <property type="protein sequence ID" value="EYC16739.1"/>
    <property type="molecule type" value="Genomic_DNA"/>
</dbReference>
<comment type="caution">
    <text evidence="1">The sequence shown here is derived from an EMBL/GenBank/DDBJ whole genome shotgun (WGS) entry which is preliminary data.</text>
</comment>
<evidence type="ECO:0000313" key="1">
    <source>
        <dbReference type="EMBL" id="EYC16739.1"/>
    </source>
</evidence>
<gene>
    <name evidence="1" type="primary">Acey_s0032.g2466</name>
    <name evidence="1" type="ORF">Y032_0032g2466</name>
</gene>
<proteinExistence type="predicted"/>